<organism evidence="2 3">
    <name type="scientific">Streptomyces dengpaensis</name>
    <dbReference type="NCBI Taxonomy" id="2049881"/>
    <lineage>
        <taxon>Bacteria</taxon>
        <taxon>Bacillati</taxon>
        <taxon>Actinomycetota</taxon>
        <taxon>Actinomycetes</taxon>
        <taxon>Kitasatosporales</taxon>
        <taxon>Streptomycetaceae</taxon>
        <taxon>Streptomyces</taxon>
    </lineage>
</organism>
<dbReference type="EMBL" id="CP026652">
    <property type="protein sequence ID" value="AVH61340.1"/>
    <property type="molecule type" value="Genomic_DNA"/>
</dbReference>
<keyword evidence="1" id="KW-0812">Transmembrane</keyword>
<keyword evidence="1" id="KW-1133">Transmembrane helix</keyword>
<protein>
    <recommendedName>
        <fullName evidence="4">Secreted protein</fullName>
    </recommendedName>
</protein>
<name>A0ABN5IDP1_9ACTN</name>
<keyword evidence="3" id="KW-1185">Reference proteome</keyword>
<keyword evidence="1" id="KW-0472">Membrane</keyword>
<evidence type="ECO:0000256" key="1">
    <source>
        <dbReference type="SAM" id="Phobius"/>
    </source>
</evidence>
<proteinExistence type="predicted"/>
<sequence>MPASEPAPEPAPVKKSVRRGRIAAIAGSVLLVGAVVGGTGYTVVTVKDADRDAGAPTWKFPKAAKDDATPAKAASGLAAMLVPYDEDGWSRGPDIAEFGSDASLSGSQAAALRKESIRDLPRSQRRRLERQIDKQHTKGMAMRSYLGTSDAGDDFTVSVALAQMEDKAAVRNMSTFQNEFFEALKIFRKGPKIEGHKNAECFLPPKDKDEKLDMMICSAYQGDVLVSVSAHAVKPLDTKAVASFLREQLDRIAEPGEAV</sequence>
<evidence type="ECO:0000313" key="2">
    <source>
        <dbReference type="EMBL" id="AVH61340.1"/>
    </source>
</evidence>
<dbReference type="Proteomes" id="UP000238413">
    <property type="component" value="Chromosome"/>
</dbReference>
<reference evidence="2 3" key="1">
    <citation type="submission" date="2018-02" db="EMBL/GenBank/DDBJ databases">
        <title>Complete genome sequence of Streptomyces dengpaensis, the producer of angucyclines.</title>
        <authorList>
            <person name="Yumei L."/>
        </authorList>
    </citation>
    <scope>NUCLEOTIDE SEQUENCE [LARGE SCALE GENOMIC DNA]</scope>
    <source>
        <strain evidence="2 3">XZHG99</strain>
    </source>
</reference>
<evidence type="ECO:0008006" key="4">
    <source>
        <dbReference type="Google" id="ProtNLM"/>
    </source>
</evidence>
<accession>A0ABN5IDP1</accession>
<gene>
    <name evidence="2" type="ORF">C4B68_21810</name>
</gene>
<feature type="transmembrane region" description="Helical" evidence="1">
    <location>
        <begin position="22"/>
        <end position="44"/>
    </location>
</feature>
<evidence type="ECO:0000313" key="3">
    <source>
        <dbReference type="Proteomes" id="UP000238413"/>
    </source>
</evidence>